<dbReference type="AlphaFoldDB" id="A6G8M7"/>
<sequence length="214" mass="22283">MPLALLLLFPACKSNEDFCAEVCLPGEDVYVCGGQTTNNRICSVSSAAATAQCGELGVVGQYSCGSGNDEAGEEGGDDEAGSSQEEQPEEEGGASQPSWAPDDFIWYDRDAGTTVVARELIDIIAADGGIIAVNDSTSMVPLEGGYFRLDSVGRDDLAYHLGFMEGDIIRSANGIDLSSAADYMLAIGALAAKSKLSIVVTRAGAAKTILIRIE</sequence>
<accession>A6G8M7</accession>
<protein>
    <recommendedName>
        <fullName evidence="4">PDZ domain-containing protein</fullName>
    </recommendedName>
</protein>
<feature type="region of interest" description="Disordered" evidence="1">
    <location>
        <begin position="67"/>
        <end position="101"/>
    </location>
</feature>
<evidence type="ECO:0008006" key="4">
    <source>
        <dbReference type="Google" id="ProtNLM"/>
    </source>
</evidence>
<keyword evidence="3" id="KW-1185">Reference proteome</keyword>
<comment type="caution">
    <text evidence="2">The sequence shown here is derived from an EMBL/GenBank/DDBJ whole genome shotgun (WGS) entry which is preliminary data.</text>
</comment>
<dbReference type="Proteomes" id="UP000005801">
    <property type="component" value="Unassembled WGS sequence"/>
</dbReference>
<name>A6G8M7_9BACT</name>
<evidence type="ECO:0000313" key="3">
    <source>
        <dbReference type="Proteomes" id="UP000005801"/>
    </source>
</evidence>
<dbReference type="InterPro" id="IPR036034">
    <property type="entry name" value="PDZ_sf"/>
</dbReference>
<gene>
    <name evidence="2" type="ORF">PPSIR1_38519</name>
</gene>
<evidence type="ECO:0000256" key="1">
    <source>
        <dbReference type="SAM" id="MobiDB-lite"/>
    </source>
</evidence>
<dbReference type="SUPFAM" id="SSF50156">
    <property type="entry name" value="PDZ domain-like"/>
    <property type="match status" value="1"/>
</dbReference>
<proteinExistence type="predicted"/>
<feature type="compositionally biased region" description="Acidic residues" evidence="1">
    <location>
        <begin position="70"/>
        <end position="92"/>
    </location>
</feature>
<dbReference type="EMBL" id="ABCS01000040">
    <property type="protein sequence ID" value="EDM77804.1"/>
    <property type="molecule type" value="Genomic_DNA"/>
</dbReference>
<dbReference type="STRING" id="391625.PPSIR1_38519"/>
<organism evidence="2 3">
    <name type="scientific">Plesiocystis pacifica SIR-1</name>
    <dbReference type="NCBI Taxonomy" id="391625"/>
    <lineage>
        <taxon>Bacteria</taxon>
        <taxon>Pseudomonadati</taxon>
        <taxon>Myxococcota</taxon>
        <taxon>Polyangia</taxon>
        <taxon>Nannocystales</taxon>
        <taxon>Nannocystaceae</taxon>
        <taxon>Plesiocystis</taxon>
    </lineage>
</organism>
<reference evidence="2 3" key="1">
    <citation type="submission" date="2007-06" db="EMBL/GenBank/DDBJ databases">
        <authorList>
            <person name="Shimkets L."/>
            <person name="Ferriera S."/>
            <person name="Johnson J."/>
            <person name="Kravitz S."/>
            <person name="Beeson K."/>
            <person name="Sutton G."/>
            <person name="Rogers Y.-H."/>
            <person name="Friedman R."/>
            <person name="Frazier M."/>
            <person name="Venter J.C."/>
        </authorList>
    </citation>
    <scope>NUCLEOTIDE SEQUENCE [LARGE SCALE GENOMIC DNA]</scope>
    <source>
        <strain evidence="2 3">SIR-1</strain>
    </source>
</reference>
<evidence type="ECO:0000313" key="2">
    <source>
        <dbReference type="EMBL" id="EDM77804.1"/>
    </source>
</evidence>
<dbReference type="Gene3D" id="2.30.42.10">
    <property type="match status" value="1"/>
</dbReference>